<feature type="compositionally biased region" description="Low complexity" evidence="4">
    <location>
        <begin position="536"/>
        <end position="547"/>
    </location>
</feature>
<dbReference type="SUPFAM" id="SSF52540">
    <property type="entry name" value="P-loop containing nucleoside triphosphate hydrolases"/>
    <property type="match status" value="2"/>
</dbReference>
<feature type="domain" description="ABC transporter" evidence="5">
    <location>
        <begin position="6"/>
        <end position="259"/>
    </location>
</feature>
<dbReference type="PROSITE" id="PS50893">
    <property type="entry name" value="ABC_TRANSPORTER_2"/>
    <property type="match status" value="2"/>
</dbReference>
<dbReference type="eggNOG" id="COG0488">
    <property type="taxonomic scope" value="Bacteria"/>
</dbReference>
<dbReference type="InterPro" id="IPR027417">
    <property type="entry name" value="P-loop_NTPase"/>
</dbReference>
<dbReference type="InterPro" id="IPR017871">
    <property type="entry name" value="ABC_transporter-like_CS"/>
</dbReference>
<dbReference type="Pfam" id="PF12848">
    <property type="entry name" value="ABC_tran_Xtn"/>
    <property type="match status" value="1"/>
</dbReference>
<dbReference type="Proteomes" id="UP000007383">
    <property type="component" value="Chromosome"/>
</dbReference>
<dbReference type="FunFam" id="3.40.50.300:FF:000011">
    <property type="entry name" value="Putative ABC transporter ATP-binding component"/>
    <property type="match status" value="1"/>
</dbReference>
<dbReference type="Gene3D" id="1.10.287.380">
    <property type="entry name" value="Valyl-tRNA synthetase, C-terminal domain"/>
    <property type="match status" value="1"/>
</dbReference>
<evidence type="ECO:0000256" key="2">
    <source>
        <dbReference type="ARBA" id="ARBA00022840"/>
    </source>
</evidence>
<gene>
    <name evidence="6" type="ordered locus">Spiaf_1820</name>
</gene>
<dbReference type="InterPro" id="IPR037118">
    <property type="entry name" value="Val-tRNA_synth_C_sf"/>
</dbReference>
<evidence type="ECO:0000256" key="3">
    <source>
        <dbReference type="SAM" id="Coils"/>
    </source>
</evidence>
<keyword evidence="1" id="KW-0547">Nucleotide-binding</keyword>
<dbReference type="GO" id="GO:0016887">
    <property type="term" value="F:ATP hydrolysis activity"/>
    <property type="evidence" value="ECO:0007669"/>
    <property type="project" value="InterPro"/>
</dbReference>
<name>H9UK34_SPIAZ</name>
<feature type="domain" description="ABC transporter" evidence="5">
    <location>
        <begin position="326"/>
        <end position="540"/>
    </location>
</feature>
<feature type="coiled-coil region" evidence="3">
    <location>
        <begin position="572"/>
        <end position="632"/>
    </location>
</feature>
<dbReference type="AlphaFoldDB" id="H9UK34"/>
<protein>
    <submittedName>
        <fullName evidence="6">ATPase component of ABC transporters with duplicated ATPase domain</fullName>
    </submittedName>
</protein>
<dbReference type="PROSITE" id="PS00211">
    <property type="entry name" value="ABC_TRANSPORTER_1"/>
    <property type="match status" value="2"/>
</dbReference>
<sequence length="649" mass="72868">MAEYHLQASQISHSFGAQTVFDQVSLKMRSGDRIALAGSNGSGKTTFMRILSGQLQPDSGTIHLSRNARIGYLPQQGVPLSGHSIFAETEQVFDHIATLIQRRQQLGEKMAAGDHNPAVLEEYGALQEHIEHSGYYQRESVIESTLKGLGFHRSDLERPCAEFSGGWRMRIALAKILIDRPDFLLLDEPTNYLDIEAREWLEAWMNRFEGGILLVAHDRYFLDTTMNQVVELFQSRLRRYPGSYTRYEQVRTGEIMQLTREYEQQQSEIARHEDFVRRFRYNARKAKQVQSRIKMLEKIDTIELPPHLKPIAIPMPEPPHSGKDVLTLNGLSKSYGNLQVLNHLDLSVQRGECIALTGKNGMGKSTLLRILAGVDTSFDGGLQLGSGVSVGFYAQESAYSLPEEPGILEYLEEQAPRERAGSVRSLLGAFLFHGDDVFKPIGVLSGGERSRVALLEVLLQPVNLLLLDEPTNHLDIVSQDVLAEALTSFGGTAVVVSHDHDFLERIATRVIELGPRSHRNFPGDYRYYLQRIQQESAESPGASSPAATVAPDTAGGAAQQDYTEQKRIRSRIQKLEKQEAAVVAEMETADQEVAWLQQRLSDPEVYTDGEQVQQVQEQLLAAQERQEHLAEQWEKIDTELNELRSPDLS</sequence>
<dbReference type="InterPro" id="IPR003593">
    <property type="entry name" value="AAA+_ATPase"/>
</dbReference>
<dbReference type="EMBL" id="CP003282">
    <property type="protein sequence ID" value="AFG37877.1"/>
    <property type="molecule type" value="Genomic_DNA"/>
</dbReference>
<accession>H9UK34</accession>
<dbReference type="Pfam" id="PF00005">
    <property type="entry name" value="ABC_tran"/>
    <property type="match status" value="2"/>
</dbReference>
<reference evidence="7" key="1">
    <citation type="journal article" date="2013" name="Stand. Genomic Sci.">
        <title>Complete genome sequence of the halophilic bacterium Spirochaeta africana type strain (Z-7692(T)) from the alkaline Lake Magadi in the East African Rift.</title>
        <authorList>
            <person name="Liolos K."/>
            <person name="Abt B."/>
            <person name="Scheuner C."/>
            <person name="Teshima H."/>
            <person name="Held B."/>
            <person name="Lapidus A."/>
            <person name="Nolan M."/>
            <person name="Lucas S."/>
            <person name="Deshpande S."/>
            <person name="Cheng J.F."/>
            <person name="Tapia R."/>
            <person name="Goodwin L.A."/>
            <person name="Pitluck S."/>
            <person name="Pagani I."/>
            <person name="Ivanova N."/>
            <person name="Mavromatis K."/>
            <person name="Mikhailova N."/>
            <person name="Huntemann M."/>
            <person name="Pati A."/>
            <person name="Chen A."/>
            <person name="Palaniappan K."/>
            <person name="Land M."/>
            <person name="Rohde M."/>
            <person name="Tindall B.J."/>
            <person name="Detter J.C."/>
            <person name="Goker M."/>
            <person name="Bristow J."/>
            <person name="Eisen J.A."/>
            <person name="Markowitz V."/>
            <person name="Hugenholtz P."/>
            <person name="Woyke T."/>
            <person name="Klenk H.P."/>
            <person name="Kyrpides N.C."/>
        </authorList>
    </citation>
    <scope>NUCLEOTIDE SEQUENCE</scope>
    <source>
        <strain evidence="7">ATCC 700263 / DSM 8902 / Z-7692</strain>
    </source>
</reference>
<keyword evidence="2" id="KW-0067">ATP-binding</keyword>
<dbReference type="InterPro" id="IPR003439">
    <property type="entry name" value="ABC_transporter-like_ATP-bd"/>
</dbReference>
<dbReference type="PANTHER" id="PTHR42855:SF2">
    <property type="entry name" value="DRUG RESISTANCE ABC TRANSPORTER,ATP-BINDING PROTEIN"/>
    <property type="match status" value="1"/>
</dbReference>
<dbReference type="PANTHER" id="PTHR42855">
    <property type="entry name" value="ABC TRANSPORTER ATP-BINDING SUBUNIT"/>
    <property type="match status" value="1"/>
</dbReference>
<evidence type="ECO:0000256" key="4">
    <source>
        <dbReference type="SAM" id="MobiDB-lite"/>
    </source>
</evidence>
<dbReference type="PATRIC" id="fig|889378.3.peg.1809"/>
<dbReference type="HOGENOM" id="CLU_000604_36_0_12"/>
<feature type="region of interest" description="Disordered" evidence="4">
    <location>
        <begin position="536"/>
        <end position="563"/>
    </location>
</feature>
<dbReference type="Gene3D" id="3.40.50.300">
    <property type="entry name" value="P-loop containing nucleotide triphosphate hydrolases"/>
    <property type="match status" value="2"/>
</dbReference>
<evidence type="ECO:0000313" key="7">
    <source>
        <dbReference type="Proteomes" id="UP000007383"/>
    </source>
</evidence>
<dbReference type="KEGG" id="sfc:Spiaf_1820"/>
<evidence type="ECO:0000259" key="5">
    <source>
        <dbReference type="PROSITE" id="PS50893"/>
    </source>
</evidence>
<dbReference type="GO" id="GO:0005524">
    <property type="term" value="F:ATP binding"/>
    <property type="evidence" value="ECO:0007669"/>
    <property type="project" value="UniProtKB-KW"/>
</dbReference>
<keyword evidence="3" id="KW-0175">Coiled coil</keyword>
<organism evidence="6 7">
    <name type="scientific">Spirochaeta africana (strain ATCC 700263 / DSM 8902 / Z-7692)</name>
    <dbReference type="NCBI Taxonomy" id="889378"/>
    <lineage>
        <taxon>Bacteria</taxon>
        <taxon>Pseudomonadati</taxon>
        <taxon>Spirochaetota</taxon>
        <taxon>Spirochaetia</taxon>
        <taxon>Spirochaetales</taxon>
        <taxon>Spirochaetaceae</taxon>
        <taxon>Spirochaeta</taxon>
    </lineage>
</organism>
<dbReference type="RefSeq" id="WP_014455860.1">
    <property type="nucleotide sequence ID" value="NC_017098.1"/>
</dbReference>
<dbReference type="InterPro" id="IPR051309">
    <property type="entry name" value="ABCF_ATPase"/>
</dbReference>
<dbReference type="STRING" id="889378.Spiaf_1820"/>
<dbReference type="CDD" id="cd03221">
    <property type="entry name" value="ABCF_EF-3"/>
    <property type="match status" value="2"/>
</dbReference>
<dbReference type="SMART" id="SM00382">
    <property type="entry name" value="AAA"/>
    <property type="match status" value="2"/>
</dbReference>
<proteinExistence type="predicted"/>
<dbReference type="InterPro" id="IPR032781">
    <property type="entry name" value="ABC_tran_Xtn"/>
</dbReference>
<dbReference type="OrthoDB" id="9760950at2"/>
<keyword evidence="7" id="KW-1185">Reference proteome</keyword>
<evidence type="ECO:0000313" key="6">
    <source>
        <dbReference type="EMBL" id="AFG37877.1"/>
    </source>
</evidence>
<evidence type="ECO:0000256" key="1">
    <source>
        <dbReference type="ARBA" id="ARBA00022741"/>
    </source>
</evidence>